<feature type="domain" description="2-oxoacid dehydrogenase acyltransferase catalytic" evidence="11">
    <location>
        <begin position="167"/>
        <end position="240"/>
    </location>
</feature>
<dbReference type="PANTHER" id="PTHR43416:SF5">
    <property type="entry name" value="DIHYDROLIPOYLLYSINE-RESIDUE SUCCINYLTRANSFERASE COMPONENT OF 2-OXOGLUTARATE DEHYDROGENASE COMPLEX, MITOCHONDRIAL"/>
    <property type="match status" value="1"/>
</dbReference>
<proteinExistence type="inferred from homology"/>
<dbReference type="EC" id="2.3.1.61" evidence="4"/>
<evidence type="ECO:0000256" key="6">
    <source>
        <dbReference type="ARBA" id="ARBA00022679"/>
    </source>
</evidence>
<organism evidence="12">
    <name type="scientific">marine sediment metagenome</name>
    <dbReference type="NCBI Taxonomy" id="412755"/>
    <lineage>
        <taxon>unclassified sequences</taxon>
        <taxon>metagenomes</taxon>
        <taxon>ecological metagenomes</taxon>
    </lineage>
</organism>
<accession>A0A0F9DYH7</accession>
<dbReference type="EMBL" id="LAZR01027057">
    <property type="protein sequence ID" value="KKL66898.1"/>
    <property type="molecule type" value="Genomic_DNA"/>
</dbReference>
<evidence type="ECO:0000256" key="3">
    <source>
        <dbReference type="ARBA" id="ARBA00007317"/>
    </source>
</evidence>
<dbReference type="InterPro" id="IPR001078">
    <property type="entry name" value="2-oxoacid_DH_actylTfrase"/>
</dbReference>
<gene>
    <name evidence="12" type="ORF">LCGC14_2140370</name>
</gene>
<evidence type="ECO:0000256" key="2">
    <source>
        <dbReference type="ARBA" id="ARBA00005145"/>
    </source>
</evidence>
<sequence>MLPIWSLVFAAGAPLLSVYAVAAFAAASILLIFAVLWPKDGRTRWPDAGSGLSVRAALSELAAPAVLARTLILGTVHGGISLYLILTGLILSGVPGRDAGDVAIFVAIVAGLEMPVMLIAPRLLPRLGITRLICAATLLYALFLCAFPLLAGSAMVWALTVPAAMGAGVMLSMPILNPPQSGILGLHKIEKRPVVDGDAIVARSMMYAALSYDHRIIDGREAVTFLVRIKELIEDPQRLVLDL</sequence>
<dbReference type="GO" id="GO:0004149">
    <property type="term" value="F:dihydrolipoyllysine-residue succinyltransferase activity"/>
    <property type="evidence" value="ECO:0007669"/>
    <property type="project" value="UniProtKB-EC"/>
</dbReference>
<keyword evidence="10" id="KW-0812">Transmembrane</keyword>
<dbReference type="SUPFAM" id="SSF103473">
    <property type="entry name" value="MFS general substrate transporter"/>
    <property type="match status" value="1"/>
</dbReference>
<dbReference type="Gene3D" id="3.30.559.10">
    <property type="entry name" value="Chloramphenicol acetyltransferase-like domain"/>
    <property type="match status" value="1"/>
</dbReference>
<feature type="transmembrane region" description="Helical" evidence="10">
    <location>
        <begin position="102"/>
        <end position="120"/>
    </location>
</feature>
<evidence type="ECO:0000256" key="4">
    <source>
        <dbReference type="ARBA" id="ARBA00012945"/>
    </source>
</evidence>
<feature type="transmembrane region" description="Helical" evidence="10">
    <location>
        <begin position="132"/>
        <end position="150"/>
    </location>
</feature>
<evidence type="ECO:0000256" key="7">
    <source>
        <dbReference type="ARBA" id="ARBA00022823"/>
    </source>
</evidence>
<feature type="transmembrane region" description="Helical" evidence="10">
    <location>
        <begin position="16"/>
        <end position="37"/>
    </location>
</feature>
<dbReference type="GO" id="GO:0006099">
    <property type="term" value="P:tricarboxylic acid cycle"/>
    <property type="evidence" value="ECO:0007669"/>
    <property type="project" value="UniProtKB-KW"/>
</dbReference>
<keyword evidence="6" id="KW-0808">Transferase</keyword>
<dbReference type="PANTHER" id="PTHR43416">
    <property type="entry name" value="DIHYDROLIPOYLLYSINE-RESIDUE SUCCINYLTRANSFERASE COMPONENT OF 2-OXOGLUTARATE DEHYDROGENASE COMPLEX, MITOCHONDRIAL-RELATED"/>
    <property type="match status" value="1"/>
</dbReference>
<evidence type="ECO:0000256" key="5">
    <source>
        <dbReference type="ARBA" id="ARBA00022532"/>
    </source>
</evidence>
<name>A0A0F9DYH7_9ZZZZ</name>
<evidence type="ECO:0000256" key="8">
    <source>
        <dbReference type="ARBA" id="ARBA00023315"/>
    </source>
</evidence>
<dbReference type="InterPro" id="IPR050537">
    <property type="entry name" value="2-oxoacid_dehydrogenase"/>
</dbReference>
<comment type="similarity">
    <text evidence="3">Belongs to the 2-oxoacid dehydrogenase family.</text>
</comment>
<keyword evidence="7" id="KW-0450">Lipoyl</keyword>
<protein>
    <recommendedName>
        <fullName evidence="4">dihydrolipoyllysine-residue succinyltransferase</fullName>
        <ecNumber evidence="4">2.3.1.61</ecNumber>
    </recommendedName>
    <alternativeName>
        <fullName evidence="9">2-oxoglutarate dehydrogenase complex component E2</fullName>
    </alternativeName>
</protein>
<keyword evidence="5" id="KW-0816">Tricarboxylic acid cycle</keyword>
<dbReference type="InterPro" id="IPR036259">
    <property type="entry name" value="MFS_trans_sf"/>
</dbReference>
<keyword evidence="8" id="KW-0012">Acyltransferase</keyword>
<evidence type="ECO:0000256" key="10">
    <source>
        <dbReference type="SAM" id="Phobius"/>
    </source>
</evidence>
<dbReference type="Pfam" id="PF00198">
    <property type="entry name" value="2-oxoacid_dh"/>
    <property type="match status" value="1"/>
</dbReference>
<keyword evidence="10" id="KW-1133">Transmembrane helix</keyword>
<keyword evidence="10" id="KW-0472">Membrane</keyword>
<comment type="pathway">
    <text evidence="2">Amino-acid degradation; L-lysine degradation via saccharopine pathway; glutaryl-CoA from L-lysine: step 6/6.</text>
</comment>
<evidence type="ECO:0000313" key="12">
    <source>
        <dbReference type="EMBL" id="KKL66898.1"/>
    </source>
</evidence>
<dbReference type="AlphaFoldDB" id="A0A0F9DYH7"/>
<dbReference type="GO" id="GO:0005829">
    <property type="term" value="C:cytosol"/>
    <property type="evidence" value="ECO:0007669"/>
    <property type="project" value="TreeGrafter"/>
</dbReference>
<feature type="transmembrane region" description="Helical" evidence="10">
    <location>
        <begin position="71"/>
        <end position="90"/>
    </location>
</feature>
<evidence type="ECO:0000256" key="1">
    <source>
        <dbReference type="ARBA" id="ARBA00001938"/>
    </source>
</evidence>
<evidence type="ECO:0000256" key="9">
    <source>
        <dbReference type="ARBA" id="ARBA00032406"/>
    </source>
</evidence>
<comment type="cofactor">
    <cofactor evidence="1">
        <name>(R)-lipoate</name>
        <dbReference type="ChEBI" id="CHEBI:83088"/>
    </cofactor>
</comment>
<reference evidence="12" key="1">
    <citation type="journal article" date="2015" name="Nature">
        <title>Complex archaea that bridge the gap between prokaryotes and eukaryotes.</title>
        <authorList>
            <person name="Spang A."/>
            <person name="Saw J.H."/>
            <person name="Jorgensen S.L."/>
            <person name="Zaremba-Niedzwiedzka K."/>
            <person name="Martijn J."/>
            <person name="Lind A.E."/>
            <person name="van Eijk R."/>
            <person name="Schleper C."/>
            <person name="Guy L."/>
            <person name="Ettema T.J."/>
        </authorList>
    </citation>
    <scope>NUCLEOTIDE SEQUENCE</scope>
</reference>
<comment type="caution">
    <text evidence="12">The sequence shown here is derived from an EMBL/GenBank/DDBJ whole genome shotgun (WGS) entry which is preliminary data.</text>
</comment>
<dbReference type="InterPro" id="IPR023213">
    <property type="entry name" value="CAT-like_dom_sf"/>
</dbReference>
<dbReference type="SUPFAM" id="SSF52777">
    <property type="entry name" value="CoA-dependent acyltransferases"/>
    <property type="match status" value="1"/>
</dbReference>
<evidence type="ECO:0000259" key="11">
    <source>
        <dbReference type="Pfam" id="PF00198"/>
    </source>
</evidence>